<dbReference type="EMBL" id="FNTL01000004">
    <property type="protein sequence ID" value="SED73870.1"/>
    <property type="molecule type" value="Genomic_DNA"/>
</dbReference>
<feature type="domain" description="DUF1254" evidence="2">
    <location>
        <begin position="85"/>
        <end position="206"/>
    </location>
</feature>
<dbReference type="OrthoDB" id="272779at2"/>
<evidence type="ECO:0000259" key="2">
    <source>
        <dbReference type="Pfam" id="PF06863"/>
    </source>
</evidence>
<dbReference type="RefSeq" id="WP_073366171.1">
    <property type="nucleotide sequence ID" value="NZ_FNTL01000004.1"/>
</dbReference>
<evidence type="ECO:0000313" key="4">
    <source>
        <dbReference type="Proteomes" id="UP000183407"/>
    </source>
</evidence>
<dbReference type="AlphaFoldDB" id="A0A1H5D525"/>
<organism evidence="3 4">
    <name type="scientific">Rhodococcus jostii</name>
    <dbReference type="NCBI Taxonomy" id="132919"/>
    <lineage>
        <taxon>Bacteria</taxon>
        <taxon>Bacillati</taxon>
        <taxon>Actinomycetota</taxon>
        <taxon>Actinomycetes</taxon>
        <taxon>Mycobacteriales</taxon>
        <taxon>Nocardiaceae</taxon>
        <taxon>Rhodococcus</taxon>
    </lineage>
</organism>
<accession>A0A1H5D525</accession>
<dbReference type="Gene3D" id="1.10.3360.10">
    <property type="entry name" value="VPA0735-like domain"/>
    <property type="match status" value="1"/>
</dbReference>
<dbReference type="Pfam" id="PF06863">
    <property type="entry name" value="DUF1254"/>
    <property type="match status" value="1"/>
</dbReference>
<dbReference type="PANTHER" id="PTHR36509:SF3">
    <property type="entry name" value="SIGNAL PEPTIDE PROTEIN"/>
    <property type="match status" value="1"/>
</dbReference>
<evidence type="ECO:0000313" key="3">
    <source>
        <dbReference type="EMBL" id="SED73870.1"/>
    </source>
</evidence>
<sequence>MGDEARYSTDIPVEIISPDVVETRLGTMRFTDGFPDDATVDKVFDNLDFLRGVQAFLTAMPAALQAAQRRGIRKYGPDNQTVLIFEQLMDSRSLFLTANTENVYAIAWLNLSSGPIVVDSPPGMLGLVDDFWFHYVTDIGLAGPDQGRGGRYLFLPPDYQGDVPADGYFVCRSNTYGNILGLRGFLHDGDPAPAARAITEGLRIYPLAVAADPPEMNFVNASGQSMNTIHATDFTFFEEVDEVVQEEPNSAIDPETLGLLASVGIVKGTQFAPDSRMKAVLVEAAAVGNATARANAYRSRLDGAYFYPDSAWCTPFVGGSYLFEHDGVRLLDARSFMFFAATGITPAMAIQRVGAGSAYAAAFVDAHSQPFDGATTYRLHLPSGIPARTFWSLVLYDTQTRSMLQTDQQFPSLGSQKPGVAANPDGSFDIYFAPDPPDGHENNWMQTRPGKGWFVILRLYGPEQSWFDKTWRPGEIEAIT</sequence>
<dbReference type="SUPFAM" id="SSF160935">
    <property type="entry name" value="VPA0735-like"/>
    <property type="match status" value="1"/>
</dbReference>
<dbReference type="InterPro" id="IPR010621">
    <property type="entry name" value="DUF1214"/>
</dbReference>
<gene>
    <name evidence="3" type="ORF">SAMN04490220_5387</name>
</gene>
<protein>
    <submittedName>
        <fullName evidence="3">Uncharacterized conserved protein</fullName>
    </submittedName>
</protein>
<proteinExistence type="predicted"/>
<dbReference type="InterPro" id="IPR010679">
    <property type="entry name" value="DUF1254"/>
</dbReference>
<dbReference type="Proteomes" id="UP000183407">
    <property type="component" value="Unassembled WGS sequence"/>
</dbReference>
<dbReference type="Gene3D" id="2.60.40.1610">
    <property type="entry name" value="Domain of unknown function DUF1254"/>
    <property type="match status" value="1"/>
</dbReference>
<dbReference type="Pfam" id="PF06742">
    <property type="entry name" value="DUF1214"/>
    <property type="match status" value="1"/>
</dbReference>
<reference evidence="4" key="1">
    <citation type="submission" date="2016-10" db="EMBL/GenBank/DDBJ databases">
        <authorList>
            <person name="Varghese N."/>
        </authorList>
    </citation>
    <scope>NUCLEOTIDE SEQUENCE [LARGE SCALE GENOMIC DNA]</scope>
    <source>
        <strain evidence="4">DSM 44719</strain>
    </source>
</reference>
<dbReference type="PANTHER" id="PTHR36509">
    <property type="entry name" value="BLL3101 PROTEIN"/>
    <property type="match status" value="1"/>
</dbReference>
<evidence type="ECO:0000259" key="1">
    <source>
        <dbReference type="Pfam" id="PF06742"/>
    </source>
</evidence>
<dbReference type="InterPro" id="IPR037050">
    <property type="entry name" value="DUF1254_sf"/>
</dbReference>
<feature type="domain" description="DUF1214" evidence="1">
    <location>
        <begin position="357"/>
        <end position="464"/>
    </location>
</feature>
<name>A0A1H5D525_RHOJO</name>
<dbReference type="InterPro" id="IPR037049">
    <property type="entry name" value="DUF1214_C_sf"/>
</dbReference>
<dbReference type="Gene3D" id="2.60.120.600">
    <property type="entry name" value="Domain of unknown function DUF1214, C-terminal domain"/>
    <property type="match status" value="1"/>
</dbReference>